<dbReference type="EMBL" id="ML975164">
    <property type="protein sequence ID" value="KAF1810745.1"/>
    <property type="molecule type" value="Genomic_DNA"/>
</dbReference>
<dbReference type="PANTHER" id="PTHR34883:SF15">
    <property type="entry name" value="EXTRACELLULAR SERINE-RICH PROTEIN"/>
    <property type="match status" value="1"/>
</dbReference>
<proteinExistence type="predicted"/>
<evidence type="ECO:0000313" key="5">
    <source>
        <dbReference type="RefSeq" id="XP_033532376.1"/>
    </source>
</evidence>
<dbReference type="CDD" id="cd00920">
    <property type="entry name" value="Cupredoxin"/>
    <property type="match status" value="1"/>
</dbReference>
<dbReference type="SUPFAM" id="SSF49503">
    <property type="entry name" value="Cupredoxins"/>
    <property type="match status" value="1"/>
</dbReference>
<dbReference type="OrthoDB" id="2331100at2759"/>
<dbReference type="RefSeq" id="XP_033532376.1">
    <property type="nucleotide sequence ID" value="XM_033675467.1"/>
</dbReference>
<dbReference type="AlphaFoldDB" id="A0A6G1FXY7"/>
<dbReference type="InterPro" id="IPR052953">
    <property type="entry name" value="Ser-rich/MCO-related"/>
</dbReference>
<feature type="non-terminal residue" evidence="3">
    <location>
        <position position="1"/>
    </location>
</feature>
<feature type="non-terminal residue" evidence="3">
    <location>
        <position position="113"/>
    </location>
</feature>
<keyword evidence="4" id="KW-1185">Reference proteome</keyword>
<dbReference type="PANTHER" id="PTHR34883">
    <property type="entry name" value="SERINE-RICH PROTEIN, PUTATIVE-RELATED-RELATED"/>
    <property type="match status" value="1"/>
</dbReference>
<dbReference type="GeneID" id="54416037"/>
<dbReference type="InterPro" id="IPR003245">
    <property type="entry name" value="Phytocyanin_dom"/>
</dbReference>
<feature type="domain" description="Phytocyanin" evidence="2">
    <location>
        <begin position="9"/>
        <end position="79"/>
    </location>
</feature>
<dbReference type="Pfam" id="PF02298">
    <property type="entry name" value="Cu_bind_like"/>
    <property type="match status" value="1"/>
</dbReference>
<feature type="region of interest" description="Disordered" evidence="1">
    <location>
        <begin position="85"/>
        <end position="113"/>
    </location>
</feature>
<evidence type="ECO:0000313" key="4">
    <source>
        <dbReference type="Proteomes" id="UP000504638"/>
    </source>
</evidence>
<name>A0A6G1FXY7_9PEZI</name>
<reference evidence="5" key="3">
    <citation type="submission" date="2025-04" db="UniProtKB">
        <authorList>
            <consortium name="RefSeq"/>
        </authorList>
    </citation>
    <scope>IDENTIFICATION</scope>
    <source>
        <strain evidence="5">CBS 781.70</strain>
    </source>
</reference>
<evidence type="ECO:0000259" key="2">
    <source>
        <dbReference type="Pfam" id="PF02298"/>
    </source>
</evidence>
<reference evidence="5" key="2">
    <citation type="submission" date="2020-04" db="EMBL/GenBank/DDBJ databases">
        <authorList>
            <consortium name="NCBI Genome Project"/>
        </authorList>
    </citation>
    <scope>NUCLEOTIDE SEQUENCE</scope>
    <source>
        <strain evidence="5">CBS 781.70</strain>
    </source>
</reference>
<dbReference type="GO" id="GO:0009055">
    <property type="term" value="F:electron transfer activity"/>
    <property type="evidence" value="ECO:0007669"/>
    <property type="project" value="InterPro"/>
</dbReference>
<protein>
    <recommendedName>
        <fullName evidence="2">Phytocyanin domain-containing protein</fullName>
    </recommendedName>
</protein>
<evidence type="ECO:0000313" key="3">
    <source>
        <dbReference type="EMBL" id="KAF1810745.1"/>
    </source>
</evidence>
<sequence length="113" mass="11576">VFTPASTTASPGDVLIFSFLSGPHDVAQSSFDSPCHPAPNAFYSGLVSSASDRTFRVEVNSSDPIFFYCAVAGHCQAGMVGVVNPPPGQAGDALTRRARGEGRSGTPDEVSGG</sequence>
<dbReference type="Gene3D" id="2.60.40.420">
    <property type="entry name" value="Cupredoxins - blue copper proteins"/>
    <property type="match status" value="1"/>
</dbReference>
<reference evidence="3 5" key="1">
    <citation type="submission" date="2020-01" db="EMBL/GenBank/DDBJ databases">
        <authorList>
            <consortium name="DOE Joint Genome Institute"/>
            <person name="Haridas S."/>
            <person name="Albert R."/>
            <person name="Binder M."/>
            <person name="Bloem J."/>
            <person name="Labutti K."/>
            <person name="Salamov A."/>
            <person name="Andreopoulos B."/>
            <person name="Baker S.E."/>
            <person name="Barry K."/>
            <person name="Bills G."/>
            <person name="Bluhm B.H."/>
            <person name="Cannon C."/>
            <person name="Castanera R."/>
            <person name="Culley D.E."/>
            <person name="Daum C."/>
            <person name="Ezra D."/>
            <person name="Gonzalez J.B."/>
            <person name="Henrissat B."/>
            <person name="Kuo A."/>
            <person name="Liang C."/>
            <person name="Lipzen A."/>
            <person name="Lutzoni F."/>
            <person name="Magnuson J."/>
            <person name="Mondo S."/>
            <person name="Nolan M."/>
            <person name="Ohm R."/>
            <person name="Pangilinan J."/>
            <person name="Park H.-J."/>
            <person name="Ramirez L."/>
            <person name="Alfaro M."/>
            <person name="Sun H."/>
            <person name="Tritt A."/>
            <person name="Yoshinaga Y."/>
            <person name="Zwiers L.-H."/>
            <person name="Turgeon B.G."/>
            <person name="Goodwin S.B."/>
            <person name="Spatafora J.W."/>
            <person name="Crous P.W."/>
            <person name="Grigoriev I.V."/>
        </authorList>
    </citation>
    <scope>NUCLEOTIDE SEQUENCE</scope>
    <source>
        <strain evidence="3 5">CBS 781.70</strain>
    </source>
</reference>
<dbReference type="Proteomes" id="UP000504638">
    <property type="component" value="Unplaced"/>
</dbReference>
<evidence type="ECO:0000256" key="1">
    <source>
        <dbReference type="SAM" id="MobiDB-lite"/>
    </source>
</evidence>
<dbReference type="InterPro" id="IPR008972">
    <property type="entry name" value="Cupredoxin"/>
</dbReference>
<accession>A0A6G1FXY7</accession>
<organism evidence="3">
    <name type="scientific">Eremomyces bilateralis CBS 781.70</name>
    <dbReference type="NCBI Taxonomy" id="1392243"/>
    <lineage>
        <taxon>Eukaryota</taxon>
        <taxon>Fungi</taxon>
        <taxon>Dikarya</taxon>
        <taxon>Ascomycota</taxon>
        <taxon>Pezizomycotina</taxon>
        <taxon>Dothideomycetes</taxon>
        <taxon>Dothideomycetes incertae sedis</taxon>
        <taxon>Eremomycetales</taxon>
        <taxon>Eremomycetaceae</taxon>
        <taxon>Eremomyces</taxon>
    </lineage>
</organism>
<gene>
    <name evidence="3 5" type="ORF">P152DRAFT_368738</name>
</gene>